<comment type="caution">
    <text evidence="1">The sequence shown here is derived from an EMBL/GenBank/DDBJ whole genome shotgun (WGS) entry which is preliminary data.</text>
</comment>
<name>A0A0F9IDL0_9ZZZZ</name>
<proteinExistence type="predicted"/>
<sequence length="85" mass="9542">MKVVRVVIFGERHNGVEELLKILGTFTEIKVFNQSLTRSTHFDLLPPEGSQEQHILGANTEWAEDLAKELIELGISAVVAPEWKS</sequence>
<organism evidence="1">
    <name type="scientific">marine sediment metagenome</name>
    <dbReference type="NCBI Taxonomy" id="412755"/>
    <lineage>
        <taxon>unclassified sequences</taxon>
        <taxon>metagenomes</taxon>
        <taxon>ecological metagenomes</taxon>
    </lineage>
</organism>
<gene>
    <name evidence="1" type="ORF">LCGC14_1954330</name>
</gene>
<reference evidence="1" key="1">
    <citation type="journal article" date="2015" name="Nature">
        <title>Complex archaea that bridge the gap between prokaryotes and eukaryotes.</title>
        <authorList>
            <person name="Spang A."/>
            <person name="Saw J.H."/>
            <person name="Jorgensen S.L."/>
            <person name="Zaremba-Niedzwiedzka K."/>
            <person name="Martijn J."/>
            <person name="Lind A.E."/>
            <person name="van Eijk R."/>
            <person name="Schleper C."/>
            <person name="Guy L."/>
            <person name="Ettema T.J."/>
        </authorList>
    </citation>
    <scope>NUCLEOTIDE SEQUENCE</scope>
</reference>
<accession>A0A0F9IDL0</accession>
<protein>
    <submittedName>
        <fullName evidence="1">Uncharacterized protein</fullName>
    </submittedName>
</protein>
<dbReference type="EMBL" id="LAZR01021395">
    <property type="protein sequence ID" value="KKL85477.1"/>
    <property type="molecule type" value="Genomic_DNA"/>
</dbReference>
<evidence type="ECO:0000313" key="1">
    <source>
        <dbReference type="EMBL" id="KKL85477.1"/>
    </source>
</evidence>
<dbReference type="AlphaFoldDB" id="A0A0F9IDL0"/>